<proteinExistence type="predicted"/>
<dbReference type="InterPro" id="IPR013320">
    <property type="entry name" value="ConA-like_dom_sf"/>
</dbReference>
<evidence type="ECO:0000256" key="1">
    <source>
        <dbReference type="ARBA" id="ARBA00022729"/>
    </source>
</evidence>
<dbReference type="Proteomes" id="UP000252355">
    <property type="component" value="Unassembled WGS sequence"/>
</dbReference>
<feature type="domain" description="SbsA Ig-like" evidence="3">
    <location>
        <begin position="866"/>
        <end position="961"/>
    </location>
</feature>
<keyword evidence="2" id="KW-0812">Transmembrane</keyword>
<protein>
    <submittedName>
        <fullName evidence="4">T1SS secreted agglutinin RTX</fullName>
    </submittedName>
</protein>
<dbReference type="Pfam" id="PF13205">
    <property type="entry name" value="Big_5"/>
    <property type="match status" value="2"/>
</dbReference>
<dbReference type="Gene3D" id="2.60.40.1220">
    <property type="match status" value="2"/>
</dbReference>
<dbReference type="SUPFAM" id="SSF110296">
    <property type="entry name" value="Oligoxyloglucan reducing end-specific cellobiohydrolase"/>
    <property type="match status" value="1"/>
</dbReference>
<dbReference type="InterPro" id="IPR013783">
    <property type="entry name" value="Ig-like_fold"/>
</dbReference>
<name>A0A367ZNG1_9BACT</name>
<dbReference type="PROSITE" id="PS51257">
    <property type="entry name" value="PROKAR_LIPOPROTEIN"/>
    <property type="match status" value="1"/>
</dbReference>
<dbReference type="SUPFAM" id="SSF49299">
    <property type="entry name" value="PKD domain"/>
    <property type="match status" value="1"/>
</dbReference>
<dbReference type="Gene3D" id="2.60.40.10">
    <property type="entry name" value="Immunoglobulins"/>
    <property type="match status" value="5"/>
</dbReference>
<gene>
    <name evidence="4" type="ORF">OZSIB_0463</name>
</gene>
<dbReference type="AlphaFoldDB" id="A0A367ZNG1"/>
<keyword evidence="2" id="KW-0472">Membrane</keyword>
<reference evidence="4 5" key="1">
    <citation type="submission" date="2018-05" db="EMBL/GenBank/DDBJ databases">
        <title>A metagenomic window into the 2 km-deep terrestrial subsurface aquifer revealed taxonomically and functionally diverse microbial community comprising novel uncultured bacterial lineages.</title>
        <authorList>
            <person name="Kadnikov V.V."/>
            <person name="Mardanov A.V."/>
            <person name="Beletsky A.V."/>
            <person name="Banks D."/>
            <person name="Pimenov N.V."/>
            <person name="Frank Y.A."/>
            <person name="Karnachuk O.V."/>
            <person name="Ravin N.V."/>
        </authorList>
    </citation>
    <scope>NUCLEOTIDE SEQUENCE [LARGE SCALE GENOMIC DNA]</scope>
    <source>
        <strain evidence="4">BY5</strain>
    </source>
</reference>
<feature type="domain" description="SbsA Ig-like" evidence="3">
    <location>
        <begin position="360"/>
        <end position="438"/>
    </location>
</feature>
<dbReference type="InterPro" id="IPR032812">
    <property type="entry name" value="SbsA_Ig"/>
</dbReference>
<dbReference type="InterPro" id="IPR014755">
    <property type="entry name" value="Cu-Rt/internalin_Ig-like"/>
</dbReference>
<organism evidence="4 5">
    <name type="scientific">Candidatus Ozemobacter sibiricus</name>
    <dbReference type="NCBI Taxonomy" id="2268124"/>
    <lineage>
        <taxon>Bacteria</taxon>
        <taxon>Candidatus Ozemobacteria</taxon>
        <taxon>Candidatus Ozemobacterales</taxon>
        <taxon>Candidatus Ozemobacteraceae</taxon>
        <taxon>Candidatus Ozemobacter</taxon>
    </lineage>
</organism>
<keyword evidence="1" id="KW-0732">Signal</keyword>
<dbReference type="SUPFAM" id="SSF49899">
    <property type="entry name" value="Concanavalin A-like lectins/glucanases"/>
    <property type="match status" value="1"/>
</dbReference>
<dbReference type="Gene3D" id="2.60.120.200">
    <property type="match status" value="1"/>
</dbReference>
<dbReference type="SUPFAM" id="SSF117074">
    <property type="entry name" value="Hypothetical protein PA1324"/>
    <property type="match status" value="1"/>
</dbReference>
<accession>A0A367ZNG1</accession>
<evidence type="ECO:0000256" key="2">
    <source>
        <dbReference type="SAM" id="Phobius"/>
    </source>
</evidence>
<feature type="transmembrane region" description="Helical" evidence="2">
    <location>
        <begin position="12"/>
        <end position="30"/>
    </location>
</feature>
<keyword evidence="2" id="KW-1133">Transmembrane helix</keyword>
<dbReference type="Pfam" id="PF13385">
    <property type="entry name" value="Laminin_G_3"/>
    <property type="match status" value="1"/>
</dbReference>
<evidence type="ECO:0000313" key="5">
    <source>
        <dbReference type="Proteomes" id="UP000252355"/>
    </source>
</evidence>
<dbReference type="EMBL" id="QOQW01000017">
    <property type="protein sequence ID" value="RCK78912.1"/>
    <property type="molecule type" value="Genomic_DNA"/>
</dbReference>
<comment type="caution">
    <text evidence="4">The sequence shown here is derived from an EMBL/GenBank/DDBJ whole genome shotgun (WGS) entry which is preliminary data.</text>
</comment>
<evidence type="ECO:0000259" key="3">
    <source>
        <dbReference type="Pfam" id="PF13205"/>
    </source>
</evidence>
<sequence length="1190" mass="125236">MFPARTAPLHKALVGFLLLSGITLVFMTLGCHWDRYGNFPGEVDVVGAKVLSGVVTKTTVTTSIQARINPAQAAALKGQVIKGAEVWIEELPDVPHQITDDNGVFVFGNIPQGTYRVIAKYQQGGKTFKKRSEEMTPIDPNQQTAALVELLLLEATKVVSGILRDENGNPLPEGVELSLWGEIFRTGPGGVFTSPPVPSDVQQAPIVVKSQGGRQAKTFDAPFVSADQPVILDVRIPNLNSTETPPPNPFITGVKNGVFTNVVYPNETIDLTAHAGALSKEELAKLTFKWETTLGVLTPKANPWEHLWQAPLGGGIATVTVTVTDEKGRPGIAHFRTGFTTQALAIVRRSWDTAPIGANTTVLTVEFNQPLVPSTVDAAIFQVRQGETAVPGKLELTTDNKVIKFTANAPLGAGTPTTVSISQHLRGITGGTLPTPTTLTVATVARPVIAGITAGSFKTNQKFTLTGETDATLEYSLDGGTTWQVYTGETTISTEGTINLIARQTTKDGRISPTTDPLTVTLDKTAPATPVIAGLTAGTFNTDRTFTATGEAGATIEYSLDNGATWKTYTGAVTIANEGTYAVTTRQTDAAGNVSPLSAAVTVTIDKTAPTAPVIAGLTAGTFNTDRTFTVTGEPGATIEYSLDNGATWKTYTGEVTIANEGTYAVTTRQTDAAGNVSPLTAAVTVTISKAPPAAPTIAGLTAGTFNTNRTFTVTGEAGTTIEYSLDNGNTWIPYTGAVTIANEGSYTITARQTNSAGAVSAKAAPIAITMDKTPPAAPSIAGLTAGTFTTDQKFTVSGEPGATIQYSLNNGTTWTTYSGEVTLSTNDSYQVTARQTDAAGNISPSASAIAVTINKVVGPAFDTANLSPSNGAIEVDISTVVKIPATVDLDGSTVTADHVTVKDGDTALSGNVAYNAGTRTITFTPNSDFPQGKTLTISVTSGVKKADGSAVAPLTSTFTTLKVSDLIAWYKFENNLYDSSGNNHTLTPVGSPQLKTDKAKVGAYSAYFNGSSRYSIDNGANFNMGSKFTVTCWVYIPSLTSSLKTIMANGTAGEQQPGFKLCVNSWQKLDRKITIEAGDGIKGAKVVTPDNFVQDGAWYHLAFIIDKTTPFWGFYFNGVKANPTSVTSDTGADEAYFNANIKSFVNTNQPTVIGAFRDGTYGFVGYIDDLRVYGKVLSDAEIQQISQQK</sequence>
<evidence type="ECO:0000313" key="4">
    <source>
        <dbReference type="EMBL" id="RCK78912.1"/>
    </source>
</evidence>
<dbReference type="InterPro" id="IPR035986">
    <property type="entry name" value="PKD_dom_sf"/>
</dbReference>